<evidence type="ECO:0000313" key="2">
    <source>
        <dbReference type="EMBL" id="OLO12437.1"/>
    </source>
</evidence>
<dbReference type="STRING" id="223900.GCA_000821045_01771"/>
<gene>
    <name evidence="2" type="ORF">BTW10_02905</name>
</gene>
<dbReference type="SUPFAM" id="SSF50800">
    <property type="entry name" value="PK beta-barrel domain-like"/>
    <property type="match status" value="1"/>
</dbReference>
<keyword evidence="3" id="KW-1185">Reference proteome</keyword>
<dbReference type="GO" id="GO:0030151">
    <property type="term" value="F:molybdenum ion binding"/>
    <property type="evidence" value="ECO:0007669"/>
    <property type="project" value="InterPro"/>
</dbReference>
<organism evidence="2 3">
    <name type="scientific">Chromohalobacter japonicus</name>
    <dbReference type="NCBI Taxonomy" id="223900"/>
    <lineage>
        <taxon>Bacteria</taxon>
        <taxon>Pseudomonadati</taxon>
        <taxon>Pseudomonadota</taxon>
        <taxon>Gammaproteobacteria</taxon>
        <taxon>Oceanospirillales</taxon>
        <taxon>Halomonadaceae</taxon>
        <taxon>Chromohalobacter</taxon>
    </lineage>
</organism>
<dbReference type="PROSITE" id="PS51340">
    <property type="entry name" value="MOSC"/>
    <property type="match status" value="1"/>
</dbReference>
<reference evidence="2 3" key="1">
    <citation type="submission" date="2016-12" db="EMBL/GenBank/DDBJ databases">
        <title>Draft genome sequences of strains Salinicola socius SMB35, Salinicola sp. MH3R3-1 and Chromohalobacter sp. SMB17 from the Verkhnekamsk potash mining region of Russia.</title>
        <authorList>
            <person name="Mavrodi D.V."/>
            <person name="Olsson B.E."/>
            <person name="Korsakova E.S."/>
            <person name="Pyankova A."/>
            <person name="Mavrodi O.V."/>
            <person name="Plotnikova E.G."/>
        </authorList>
    </citation>
    <scope>NUCLEOTIDE SEQUENCE [LARGE SCALE GENOMIC DNA]</scope>
    <source>
        <strain evidence="2 3">SMB17</strain>
    </source>
</reference>
<dbReference type="PANTHER" id="PTHR14237">
    <property type="entry name" value="MOLYBDOPTERIN COFACTOR SULFURASE MOSC"/>
    <property type="match status" value="1"/>
</dbReference>
<feature type="domain" description="MOSC" evidence="1">
    <location>
        <begin position="118"/>
        <end position="262"/>
    </location>
</feature>
<dbReference type="InterPro" id="IPR005303">
    <property type="entry name" value="MOCOS_middle"/>
</dbReference>
<name>A0A1Q8TFG9_9GAMM</name>
<dbReference type="Proteomes" id="UP000186806">
    <property type="component" value="Unassembled WGS sequence"/>
</dbReference>
<dbReference type="InterPro" id="IPR005302">
    <property type="entry name" value="MoCF_Sase_C"/>
</dbReference>
<dbReference type="AlphaFoldDB" id="A0A1Q8TFG9"/>
<accession>A0A1Q8TFG9</accession>
<dbReference type="InterPro" id="IPR011037">
    <property type="entry name" value="Pyrv_Knase-like_insert_dom_sf"/>
</dbReference>
<dbReference type="Pfam" id="PF03473">
    <property type="entry name" value="MOSC"/>
    <property type="match status" value="1"/>
</dbReference>
<dbReference type="Pfam" id="PF03476">
    <property type="entry name" value="MOSC_N"/>
    <property type="match status" value="1"/>
</dbReference>
<dbReference type="SUPFAM" id="SSF141673">
    <property type="entry name" value="MOSC N-terminal domain-like"/>
    <property type="match status" value="1"/>
</dbReference>
<sequence length="263" mass="29401">MATLSTIHLYPIKSTAGRMQESAWVGVEGIVGDRRFMVAKPDGTFLTARTHPQLQRVTATFDGQTLSLSHPQLPALELAVETFDLATFATTVWADDFDAWTTHARLDAWFSEVAGEPARLLWLGEQSARYRRSIEQRVSFADGYPLLLISEASLADLNTRTAEPHRMAQFRPNLVIAGTSAYAEDEWRRIRLGEVVFRVDKPCARCAMVSVDPATGTFKEGREPLRTLAGYRRGEGGKVYFGQNLIAENEGCITRHDRLEVLE</sequence>
<dbReference type="GO" id="GO:0003824">
    <property type="term" value="F:catalytic activity"/>
    <property type="evidence" value="ECO:0007669"/>
    <property type="project" value="InterPro"/>
</dbReference>
<protein>
    <submittedName>
        <fullName evidence="2">MOSC domain-containing protein</fullName>
    </submittedName>
</protein>
<proteinExistence type="predicted"/>
<comment type="caution">
    <text evidence="2">The sequence shown here is derived from an EMBL/GenBank/DDBJ whole genome shotgun (WGS) entry which is preliminary data.</text>
</comment>
<dbReference type="RefSeq" id="WP_075368080.1">
    <property type="nucleotide sequence ID" value="NZ_MSDQ01000006.1"/>
</dbReference>
<dbReference type="GO" id="GO:0030170">
    <property type="term" value="F:pyridoxal phosphate binding"/>
    <property type="evidence" value="ECO:0007669"/>
    <property type="project" value="InterPro"/>
</dbReference>
<dbReference type="EMBL" id="MSDQ01000006">
    <property type="protein sequence ID" value="OLO12437.1"/>
    <property type="molecule type" value="Genomic_DNA"/>
</dbReference>
<evidence type="ECO:0000259" key="1">
    <source>
        <dbReference type="PROSITE" id="PS51340"/>
    </source>
</evidence>
<dbReference type="PANTHER" id="PTHR14237:SF19">
    <property type="entry name" value="MITOCHONDRIAL AMIDOXIME REDUCING COMPONENT 1"/>
    <property type="match status" value="1"/>
</dbReference>
<evidence type="ECO:0000313" key="3">
    <source>
        <dbReference type="Proteomes" id="UP000186806"/>
    </source>
</evidence>